<dbReference type="HOGENOM" id="CLU_2682585_0_0_6"/>
<dbReference type="EMBL" id="CP003060">
    <property type="protein sequence ID" value="AEP30404.1"/>
    <property type="molecule type" value="Genomic_DNA"/>
</dbReference>
<organism evidence="1 2">
    <name type="scientific">Glaciecola nitratireducens (strain JCM 12485 / KCTC 12276 / FR1064)</name>
    <dbReference type="NCBI Taxonomy" id="1085623"/>
    <lineage>
        <taxon>Bacteria</taxon>
        <taxon>Pseudomonadati</taxon>
        <taxon>Pseudomonadota</taxon>
        <taxon>Gammaproteobacteria</taxon>
        <taxon>Alteromonadales</taxon>
        <taxon>Alteromonadaceae</taxon>
        <taxon>Brumicola</taxon>
    </lineage>
</organism>
<dbReference type="STRING" id="1085623.GNIT_2304"/>
<dbReference type="AlphaFoldDB" id="G4QKV1"/>
<reference evidence="1 2" key="1">
    <citation type="journal article" date="2011" name="J. Bacteriol.">
        <title>Complete genome sequence of seawater bacterium Glaciecola nitratireducens FR1064T.</title>
        <authorList>
            <person name="Bian F."/>
            <person name="Qin Q.L."/>
            <person name="Xie B.B."/>
            <person name="Shu Y.L."/>
            <person name="Zhang X.Y."/>
            <person name="Yu Y."/>
            <person name="Chen B."/>
            <person name="Chen X.L."/>
            <person name="Zhou B.C."/>
            <person name="Zhang Y.Z."/>
        </authorList>
    </citation>
    <scope>NUCLEOTIDE SEQUENCE [LARGE SCALE GENOMIC DNA]</scope>
    <source>
        <strain evidence="2">JCM 12485 / KCTC 12276 / FR1064</strain>
    </source>
</reference>
<gene>
    <name evidence="1" type="ordered locus">GNIT_2304</name>
</gene>
<evidence type="ECO:0000313" key="1">
    <source>
        <dbReference type="EMBL" id="AEP30404.1"/>
    </source>
</evidence>
<evidence type="ECO:0000313" key="2">
    <source>
        <dbReference type="Proteomes" id="UP000009282"/>
    </source>
</evidence>
<dbReference type="Proteomes" id="UP000009282">
    <property type="component" value="Chromosome"/>
</dbReference>
<dbReference type="KEGG" id="gni:GNIT_2304"/>
<sequence length="74" mass="8946">MLCKCQENAEAKCQFFVGFIVCFKQKIIRWEMQINKCHENTQNKPYYLIYASIFSRPTNRTHVICWIKKAQILR</sequence>
<protein>
    <submittedName>
        <fullName evidence="1">Uncharacterized protein</fullName>
    </submittedName>
</protein>
<keyword evidence="2" id="KW-1185">Reference proteome</keyword>
<proteinExistence type="predicted"/>
<name>G4QKV1_GLANF</name>
<accession>G4QKV1</accession>